<dbReference type="GO" id="GO:0016740">
    <property type="term" value="F:transferase activity"/>
    <property type="evidence" value="ECO:0007669"/>
    <property type="project" value="UniProtKB-KW"/>
</dbReference>
<evidence type="ECO:0000256" key="1">
    <source>
        <dbReference type="ARBA" id="ARBA00010990"/>
    </source>
</evidence>
<keyword evidence="2 4" id="KW-0808">Transferase</keyword>
<protein>
    <submittedName>
        <fullName evidence="4">4'-phosphopantetheinyl transferase superfamily protein</fullName>
    </submittedName>
</protein>
<name>A0ABY3XE07_9GAMM</name>
<sequence>MSLSARSPSSVAASGDATPRWVWLPHPHGAPAEPQARGWLAGQLDDAGLTLSRDDRQRPHLDPPHQDYDCNWSHSGEHLLVALAHRAQVGVDLERLHRRPRAVEIAQRYFTAPEAQWLTAHADRDLAFLRLWCAKEAVLKAHGHGLSYGLDKLRFEERGGGLVLVECDPGLGMPQQWRFCEIEPAPGYLGALAWRPWG</sequence>
<evidence type="ECO:0000313" key="5">
    <source>
        <dbReference type="Proteomes" id="UP000829194"/>
    </source>
</evidence>
<dbReference type="InterPro" id="IPR037143">
    <property type="entry name" value="4-PPantetheinyl_Trfase_dom_sf"/>
</dbReference>
<dbReference type="InterPro" id="IPR050559">
    <property type="entry name" value="P-Pant_transferase_sf"/>
</dbReference>
<evidence type="ECO:0000256" key="2">
    <source>
        <dbReference type="ARBA" id="ARBA00022679"/>
    </source>
</evidence>
<dbReference type="Proteomes" id="UP000829194">
    <property type="component" value="Chromosome"/>
</dbReference>
<comment type="similarity">
    <text evidence="1">Belongs to the P-Pant transferase superfamily. Gsp/Sfp/HetI/AcpT family.</text>
</comment>
<reference evidence="4 5" key="1">
    <citation type="submission" date="2022-03" db="EMBL/GenBank/DDBJ databases">
        <title>Complete genome sequence of Lysobacter capsici VKM B-2533 and Lysobacter gummosus 10.1.1, promising sources of lytic agents.</title>
        <authorList>
            <person name="Tarlachkov S.V."/>
            <person name="Kudryakova I.V."/>
            <person name="Afoshin A.S."/>
            <person name="Leontyevskaya E.A."/>
            <person name="Leontyevskaya N.V."/>
        </authorList>
    </citation>
    <scope>NUCLEOTIDE SEQUENCE [LARGE SCALE GENOMIC DNA]</scope>
    <source>
        <strain evidence="4 5">10.1.1</strain>
    </source>
</reference>
<accession>A0ABY3XE07</accession>
<dbReference type="Gene3D" id="3.90.470.20">
    <property type="entry name" value="4'-phosphopantetheinyl transferase domain"/>
    <property type="match status" value="1"/>
</dbReference>
<dbReference type="RefSeq" id="WP_083512794.1">
    <property type="nucleotide sequence ID" value="NZ_CP011131.1"/>
</dbReference>
<dbReference type="PANTHER" id="PTHR12215">
    <property type="entry name" value="PHOSPHOPANTETHEINE TRANSFERASE"/>
    <property type="match status" value="1"/>
</dbReference>
<dbReference type="EMBL" id="CP093547">
    <property type="protein sequence ID" value="UNP29472.1"/>
    <property type="molecule type" value="Genomic_DNA"/>
</dbReference>
<evidence type="ECO:0000259" key="3">
    <source>
        <dbReference type="Pfam" id="PF01648"/>
    </source>
</evidence>
<gene>
    <name evidence="4" type="ORF">MOV92_23925</name>
</gene>
<dbReference type="SUPFAM" id="SSF56214">
    <property type="entry name" value="4'-phosphopantetheinyl transferase"/>
    <property type="match status" value="1"/>
</dbReference>
<dbReference type="InterPro" id="IPR008278">
    <property type="entry name" value="4-PPantetheinyl_Trfase_dom"/>
</dbReference>
<evidence type="ECO:0000313" key="4">
    <source>
        <dbReference type="EMBL" id="UNP29472.1"/>
    </source>
</evidence>
<dbReference type="PANTHER" id="PTHR12215:SF10">
    <property type="entry name" value="L-AMINOADIPATE-SEMIALDEHYDE DEHYDROGENASE-PHOSPHOPANTETHEINYL TRANSFERASE"/>
    <property type="match status" value="1"/>
</dbReference>
<keyword evidence="5" id="KW-1185">Reference proteome</keyword>
<feature type="domain" description="4'-phosphopantetheinyl transferase" evidence="3">
    <location>
        <begin position="88"/>
        <end position="166"/>
    </location>
</feature>
<dbReference type="Pfam" id="PF01648">
    <property type="entry name" value="ACPS"/>
    <property type="match status" value="1"/>
</dbReference>
<organism evidence="4 5">
    <name type="scientific">Lysobacter gummosus</name>
    <dbReference type="NCBI Taxonomy" id="262324"/>
    <lineage>
        <taxon>Bacteria</taxon>
        <taxon>Pseudomonadati</taxon>
        <taxon>Pseudomonadota</taxon>
        <taxon>Gammaproteobacteria</taxon>
        <taxon>Lysobacterales</taxon>
        <taxon>Lysobacteraceae</taxon>
        <taxon>Lysobacter</taxon>
    </lineage>
</organism>
<proteinExistence type="inferred from homology"/>